<organism evidence="2 3">
    <name type="scientific">Trifolium medium</name>
    <dbReference type="NCBI Taxonomy" id="97028"/>
    <lineage>
        <taxon>Eukaryota</taxon>
        <taxon>Viridiplantae</taxon>
        <taxon>Streptophyta</taxon>
        <taxon>Embryophyta</taxon>
        <taxon>Tracheophyta</taxon>
        <taxon>Spermatophyta</taxon>
        <taxon>Magnoliopsida</taxon>
        <taxon>eudicotyledons</taxon>
        <taxon>Gunneridae</taxon>
        <taxon>Pentapetalae</taxon>
        <taxon>rosids</taxon>
        <taxon>fabids</taxon>
        <taxon>Fabales</taxon>
        <taxon>Fabaceae</taxon>
        <taxon>Papilionoideae</taxon>
        <taxon>50 kb inversion clade</taxon>
        <taxon>NPAAA clade</taxon>
        <taxon>Hologalegina</taxon>
        <taxon>IRL clade</taxon>
        <taxon>Trifolieae</taxon>
        <taxon>Trifolium</taxon>
    </lineage>
</organism>
<evidence type="ECO:0000313" key="3">
    <source>
        <dbReference type="Proteomes" id="UP000265520"/>
    </source>
</evidence>
<comment type="caution">
    <text evidence="2">The sequence shown here is derived from an EMBL/GenBank/DDBJ whole genome shotgun (WGS) entry which is preliminary data.</text>
</comment>
<name>A0A392SMY9_9FABA</name>
<proteinExistence type="predicted"/>
<accession>A0A392SMY9</accession>
<evidence type="ECO:0000256" key="1">
    <source>
        <dbReference type="SAM" id="MobiDB-lite"/>
    </source>
</evidence>
<sequence length="54" mass="6285">MGLLQTILKTERIPKTKMFPRRESSLSKGWMQSRKRKGEAKVVKQNWTEGNAHS</sequence>
<dbReference type="Proteomes" id="UP000265520">
    <property type="component" value="Unassembled WGS sequence"/>
</dbReference>
<keyword evidence="3" id="KW-1185">Reference proteome</keyword>
<dbReference type="EMBL" id="LXQA010400060">
    <property type="protein sequence ID" value="MCI49365.1"/>
    <property type="molecule type" value="Genomic_DNA"/>
</dbReference>
<protein>
    <submittedName>
        <fullName evidence="2">Uncharacterized protein</fullName>
    </submittedName>
</protein>
<dbReference type="AlphaFoldDB" id="A0A392SMY9"/>
<evidence type="ECO:0000313" key="2">
    <source>
        <dbReference type="EMBL" id="MCI49365.1"/>
    </source>
</evidence>
<reference evidence="2 3" key="1">
    <citation type="journal article" date="2018" name="Front. Plant Sci.">
        <title>Red Clover (Trifolium pratense) and Zigzag Clover (T. medium) - A Picture of Genomic Similarities and Differences.</title>
        <authorList>
            <person name="Dluhosova J."/>
            <person name="Istvanek J."/>
            <person name="Nedelnik J."/>
            <person name="Repkova J."/>
        </authorList>
    </citation>
    <scope>NUCLEOTIDE SEQUENCE [LARGE SCALE GENOMIC DNA]</scope>
    <source>
        <strain evidence="3">cv. 10/8</strain>
        <tissue evidence="2">Leaf</tissue>
    </source>
</reference>
<feature type="region of interest" description="Disordered" evidence="1">
    <location>
        <begin position="19"/>
        <end position="54"/>
    </location>
</feature>
<feature type="compositionally biased region" description="Polar residues" evidence="1">
    <location>
        <begin position="45"/>
        <end position="54"/>
    </location>
</feature>